<dbReference type="InterPro" id="IPR015422">
    <property type="entry name" value="PyrdxlP-dep_Trfase_small"/>
</dbReference>
<protein>
    <recommendedName>
        <fullName evidence="10">4-aminobutyrate aminotransferase</fullName>
    </recommendedName>
</protein>
<keyword evidence="3" id="KW-0032">Aminotransferase</keyword>
<evidence type="ECO:0000256" key="6">
    <source>
        <dbReference type="RuleBase" id="RU003560"/>
    </source>
</evidence>
<evidence type="ECO:0000256" key="4">
    <source>
        <dbReference type="ARBA" id="ARBA00022679"/>
    </source>
</evidence>
<dbReference type="Proteomes" id="UP000612055">
    <property type="component" value="Unassembled WGS sequence"/>
</dbReference>
<gene>
    <name evidence="8" type="ORF">HYH03_010280</name>
</gene>
<keyword evidence="4" id="KW-0808">Transferase</keyword>
<dbReference type="OrthoDB" id="5419315at2759"/>
<dbReference type="PANTHER" id="PTHR11986">
    <property type="entry name" value="AMINOTRANSFERASE CLASS III"/>
    <property type="match status" value="1"/>
</dbReference>
<dbReference type="Gene3D" id="3.40.640.10">
    <property type="entry name" value="Type I PLP-dependent aspartate aminotransferase-like (Major domain)"/>
    <property type="match status" value="1"/>
</dbReference>
<accession>A0A835XYB5</accession>
<evidence type="ECO:0000313" key="8">
    <source>
        <dbReference type="EMBL" id="KAG2491273.1"/>
    </source>
</evidence>
<dbReference type="Gene3D" id="3.90.1150.10">
    <property type="entry name" value="Aspartate Aminotransferase, domain 1"/>
    <property type="match status" value="1"/>
</dbReference>
<dbReference type="FunFam" id="3.40.640.10:FF:000013">
    <property type="entry name" value="4-aminobutyrate aminotransferase"/>
    <property type="match status" value="1"/>
</dbReference>
<comment type="similarity">
    <text evidence="2 6">Belongs to the class-III pyridoxal-phosphate-dependent aminotransferase family.</text>
</comment>
<keyword evidence="9" id="KW-1185">Reference proteome</keyword>
<evidence type="ECO:0000256" key="2">
    <source>
        <dbReference type="ARBA" id="ARBA00008954"/>
    </source>
</evidence>
<evidence type="ECO:0000256" key="5">
    <source>
        <dbReference type="ARBA" id="ARBA00022898"/>
    </source>
</evidence>
<dbReference type="InterPro" id="IPR015421">
    <property type="entry name" value="PyrdxlP-dep_Trfase_major"/>
</dbReference>
<dbReference type="InterPro" id="IPR005814">
    <property type="entry name" value="Aminotrans_3"/>
</dbReference>
<evidence type="ECO:0000313" key="9">
    <source>
        <dbReference type="Proteomes" id="UP000612055"/>
    </source>
</evidence>
<feature type="region of interest" description="Disordered" evidence="7">
    <location>
        <begin position="302"/>
        <end position="327"/>
    </location>
</feature>
<comment type="cofactor">
    <cofactor evidence="1">
        <name>pyridoxal 5'-phosphate</name>
        <dbReference type="ChEBI" id="CHEBI:597326"/>
    </cofactor>
</comment>
<evidence type="ECO:0000256" key="3">
    <source>
        <dbReference type="ARBA" id="ARBA00022576"/>
    </source>
</evidence>
<dbReference type="PIRSF" id="PIRSF000521">
    <property type="entry name" value="Transaminase_4ab_Lys_Orn"/>
    <property type="match status" value="1"/>
</dbReference>
<comment type="caution">
    <text evidence="8">The sequence shown here is derived from an EMBL/GenBank/DDBJ whole genome shotgun (WGS) entry which is preliminary data.</text>
</comment>
<dbReference type="InterPro" id="IPR050103">
    <property type="entry name" value="Class-III_PLP-dep_AT"/>
</dbReference>
<reference evidence="8" key="1">
    <citation type="journal article" date="2020" name="bioRxiv">
        <title>Comparative genomics of Chlamydomonas.</title>
        <authorList>
            <person name="Craig R.J."/>
            <person name="Hasan A.R."/>
            <person name="Ness R.W."/>
            <person name="Keightley P.D."/>
        </authorList>
    </citation>
    <scope>NUCLEOTIDE SEQUENCE</scope>
    <source>
        <strain evidence="8">CCAP 11/70</strain>
    </source>
</reference>
<dbReference type="Pfam" id="PF00202">
    <property type="entry name" value="Aminotran_3"/>
    <property type="match status" value="2"/>
</dbReference>
<evidence type="ECO:0000256" key="1">
    <source>
        <dbReference type="ARBA" id="ARBA00001933"/>
    </source>
</evidence>
<evidence type="ECO:0000256" key="7">
    <source>
        <dbReference type="SAM" id="MobiDB-lite"/>
    </source>
</evidence>
<dbReference type="CDD" id="cd00610">
    <property type="entry name" value="OAT_like"/>
    <property type="match status" value="1"/>
</dbReference>
<dbReference type="GO" id="GO:0030170">
    <property type="term" value="F:pyridoxal phosphate binding"/>
    <property type="evidence" value="ECO:0007669"/>
    <property type="project" value="InterPro"/>
</dbReference>
<proteinExistence type="inferred from homology"/>
<keyword evidence="5 6" id="KW-0663">Pyridoxal phosphate</keyword>
<dbReference type="GO" id="GO:0008483">
    <property type="term" value="F:transaminase activity"/>
    <property type="evidence" value="ECO:0007669"/>
    <property type="project" value="UniProtKB-KW"/>
</dbReference>
<dbReference type="InterPro" id="IPR015424">
    <property type="entry name" value="PyrdxlP-dep_Trfase"/>
</dbReference>
<name>A0A835XYB5_9CHLO</name>
<sequence>MAAAGSGAASAAARAAGLGLASVLKGGTAAAAKATLEGVYAHTPPGIIKFNDVVIASGEGCWVTTTDGRRLLDMSSGIGAVSTGHCHPAVVEAVRRQAGRIVHAQQNVFGAHDAMVDLYDRLSAVLPPALDSYLLANSGAEAVENAIKMARAATGRQNIIAFEGGFHGRTMGAMALTSSKTIYRRGFGPLMPGVHIAPYPYCLHCKAQEAVCHSGYPAIGSPGAVSCCGGPLDSLRWMLATQSAPSDTAAVILEPILGEGGFVEPPPGFLAAVRRLTAEHGILLIADEVQAGAGRTGKWWGHQHWLPGDAASPSPSPSPSSPASPSSDGLPDLLVFAKGIASGYPLAGVAARSGLLGADKMPPGTLGGTYGGNAVCCAAASATIDVIAGEGLLANAEARGRQIMQGIAALAAELPPGLIADVRGRGLMVGVEFGGAGGGGGGAGGEPGAPRMTPAARGVASAITRACAARGMLLLTSGARECVRFLPPLTLSAAEADQALDVFGQAVREVMLGQKK</sequence>
<organism evidence="8 9">
    <name type="scientific">Edaphochlamys debaryana</name>
    <dbReference type="NCBI Taxonomy" id="47281"/>
    <lineage>
        <taxon>Eukaryota</taxon>
        <taxon>Viridiplantae</taxon>
        <taxon>Chlorophyta</taxon>
        <taxon>core chlorophytes</taxon>
        <taxon>Chlorophyceae</taxon>
        <taxon>CS clade</taxon>
        <taxon>Chlamydomonadales</taxon>
        <taxon>Chlamydomonadales incertae sedis</taxon>
        <taxon>Edaphochlamys</taxon>
    </lineage>
</organism>
<dbReference type="AlphaFoldDB" id="A0A835XYB5"/>
<dbReference type="EMBL" id="JAEHOE010000054">
    <property type="protein sequence ID" value="KAG2491273.1"/>
    <property type="molecule type" value="Genomic_DNA"/>
</dbReference>
<dbReference type="GO" id="GO:0042802">
    <property type="term" value="F:identical protein binding"/>
    <property type="evidence" value="ECO:0007669"/>
    <property type="project" value="TreeGrafter"/>
</dbReference>
<evidence type="ECO:0008006" key="10">
    <source>
        <dbReference type="Google" id="ProtNLM"/>
    </source>
</evidence>
<dbReference type="SUPFAM" id="SSF53383">
    <property type="entry name" value="PLP-dependent transferases"/>
    <property type="match status" value="1"/>
</dbReference>